<dbReference type="InterPro" id="IPR013783">
    <property type="entry name" value="Ig-like_fold"/>
</dbReference>
<feature type="domain" description="Ig-like" evidence="4">
    <location>
        <begin position="57"/>
        <end position="133"/>
    </location>
</feature>
<dbReference type="Gene3D" id="2.60.40.10">
    <property type="entry name" value="Immunoglobulins"/>
    <property type="match status" value="3"/>
</dbReference>
<gene>
    <name evidence="5" type="ORF">U0070_020194</name>
</gene>
<dbReference type="SMART" id="SM00060">
    <property type="entry name" value="FN3"/>
    <property type="match status" value="1"/>
</dbReference>
<sequence length="340" mass="37184">MKVNDKEIVSDPIYVEVQGFPGAHSLVNVNLMPSNTAESVSEGGEREEGGSQRMGLPYFIKQPESMNVTRNTAFNLTCHAVGPPEPINIFWFQNSSRVNEKPERSPSVLTVPGLTEAAVFSCEAHNDKGLTVTKGVQINIKAMPSPPTEVHILSSTAHSILVSWVPGFDGYSPFQNCSIQSPFHSPTQCPPSQAVSDALATVLRYDPGPNQERNMLPRTKVKEADLLSNDSVMIFNTSASPHLYEIQQLQALANYSIGVSCRNEIGWSAVSSWILASTTEGAPSVTPLNITVFLNESNSSVDIRWMKPPIKRQDGELVGYRISHVWESSETSVSLHPKAH</sequence>
<accession>A0AAW0HW38</accession>
<evidence type="ECO:0000256" key="1">
    <source>
        <dbReference type="ARBA" id="ARBA00022737"/>
    </source>
</evidence>
<dbReference type="PANTHER" id="PTHR44170">
    <property type="entry name" value="PROTEIN SIDEKICK"/>
    <property type="match status" value="1"/>
</dbReference>
<dbReference type="PROSITE" id="PS50835">
    <property type="entry name" value="IG_LIKE"/>
    <property type="match status" value="1"/>
</dbReference>
<keyword evidence="6" id="KW-1185">Reference proteome</keyword>
<reference evidence="5 6" key="1">
    <citation type="journal article" date="2023" name="bioRxiv">
        <title>Conserved and derived expression patterns and positive selection on dental genes reveal complex evolutionary context of ever-growing rodent molars.</title>
        <authorList>
            <person name="Calamari Z.T."/>
            <person name="Song A."/>
            <person name="Cohen E."/>
            <person name="Akter M."/>
            <person name="Roy R.D."/>
            <person name="Hallikas O."/>
            <person name="Christensen M.M."/>
            <person name="Li P."/>
            <person name="Marangoni P."/>
            <person name="Jernvall J."/>
            <person name="Klein O.D."/>
        </authorList>
    </citation>
    <scope>NUCLEOTIDE SEQUENCE [LARGE SCALE GENOMIC DNA]</scope>
    <source>
        <strain evidence="5">V071</strain>
    </source>
</reference>
<comment type="caution">
    <text evidence="5">The sequence shown here is derived from an EMBL/GenBank/DDBJ whole genome shotgun (WGS) entry which is preliminary data.</text>
</comment>
<dbReference type="GO" id="GO:0098609">
    <property type="term" value="P:cell-cell adhesion"/>
    <property type="evidence" value="ECO:0007669"/>
    <property type="project" value="TreeGrafter"/>
</dbReference>
<evidence type="ECO:0000256" key="2">
    <source>
        <dbReference type="ARBA" id="ARBA00023157"/>
    </source>
</evidence>
<dbReference type="InterPro" id="IPR003961">
    <property type="entry name" value="FN3_dom"/>
</dbReference>
<dbReference type="Pfam" id="PF13927">
    <property type="entry name" value="Ig_3"/>
    <property type="match status" value="1"/>
</dbReference>
<dbReference type="GO" id="GO:0016020">
    <property type="term" value="C:membrane"/>
    <property type="evidence" value="ECO:0007669"/>
    <property type="project" value="UniProtKB-SubCell"/>
</dbReference>
<dbReference type="SMART" id="SM00409">
    <property type="entry name" value="IG"/>
    <property type="match status" value="1"/>
</dbReference>
<dbReference type="Proteomes" id="UP001488838">
    <property type="component" value="Unassembled WGS sequence"/>
</dbReference>
<dbReference type="AlphaFoldDB" id="A0AAW0HW38"/>
<dbReference type="SUPFAM" id="SSF49265">
    <property type="entry name" value="Fibronectin type III"/>
    <property type="match status" value="1"/>
</dbReference>
<keyword evidence="2" id="KW-1015">Disulfide bond</keyword>
<name>A0AAW0HW38_MYOGA</name>
<evidence type="ECO:0000256" key="3">
    <source>
        <dbReference type="ARBA" id="ARBA00023319"/>
    </source>
</evidence>
<dbReference type="InterPro" id="IPR003599">
    <property type="entry name" value="Ig_sub"/>
</dbReference>
<dbReference type="InterPro" id="IPR036179">
    <property type="entry name" value="Ig-like_dom_sf"/>
</dbReference>
<dbReference type="FunFam" id="2.60.40.10:FF:000296">
    <property type="entry name" value="Tyrosine-protein kinase receptor TYRO3"/>
    <property type="match status" value="1"/>
</dbReference>
<evidence type="ECO:0000313" key="6">
    <source>
        <dbReference type="Proteomes" id="UP001488838"/>
    </source>
</evidence>
<dbReference type="InterPro" id="IPR036116">
    <property type="entry name" value="FN3_sf"/>
</dbReference>
<evidence type="ECO:0000259" key="4">
    <source>
        <dbReference type="PROSITE" id="PS50835"/>
    </source>
</evidence>
<protein>
    <recommendedName>
        <fullName evidence="4">Ig-like domain-containing protein</fullName>
    </recommendedName>
</protein>
<keyword evidence="1" id="KW-0677">Repeat</keyword>
<dbReference type="InterPro" id="IPR007110">
    <property type="entry name" value="Ig-like_dom"/>
</dbReference>
<proteinExistence type="predicted"/>
<dbReference type="PANTHER" id="PTHR44170:SF6">
    <property type="entry name" value="CONTACTIN"/>
    <property type="match status" value="1"/>
</dbReference>
<dbReference type="EMBL" id="JBBHLL010000304">
    <property type="protein sequence ID" value="KAK7806342.1"/>
    <property type="molecule type" value="Genomic_DNA"/>
</dbReference>
<evidence type="ECO:0000313" key="5">
    <source>
        <dbReference type="EMBL" id="KAK7806342.1"/>
    </source>
</evidence>
<organism evidence="5 6">
    <name type="scientific">Myodes glareolus</name>
    <name type="common">Bank vole</name>
    <name type="synonym">Clethrionomys glareolus</name>
    <dbReference type="NCBI Taxonomy" id="447135"/>
    <lineage>
        <taxon>Eukaryota</taxon>
        <taxon>Metazoa</taxon>
        <taxon>Chordata</taxon>
        <taxon>Craniata</taxon>
        <taxon>Vertebrata</taxon>
        <taxon>Euteleostomi</taxon>
        <taxon>Mammalia</taxon>
        <taxon>Eutheria</taxon>
        <taxon>Euarchontoglires</taxon>
        <taxon>Glires</taxon>
        <taxon>Rodentia</taxon>
        <taxon>Myomorpha</taxon>
        <taxon>Muroidea</taxon>
        <taxon>Cricetidae</taxon>
        <taxon>Arvicolinae</taxon>
        <taxon>Myodes</taxon>
    </lineage>
</organism>
<dbReference type="SUPFAM" id="SSF48726">
    <property type="entry name" value="Immunoglobulin"/>
    <property type="match status" value="1"/>
</dbReference>
<keyword evidence="3" id="KW-0393">Immunoglobulin domain</keyword>
<dbReference type="CDD" id="cd00063">
    <property type="entry name" value="FN3"/>
    <property type="match status" value="1"/>
</dbReference>